<reference evidence="1 2" key="1">
    <citation type="journal article" date="2015" name="Sci. Rep.">
        <title>The power of single molecule real-time sequencing technology in the de novo assembly of a eukaryotic genome.</title>
        <authorList>
            <person name="Sakai H."/>
            <person name="Naito K."/>
            <person name="Ogiso-Tanaka E."/>
            <person name="Takahashi Y."/>
            <person name="Iseki K."/>
            <person name="Muto C."/>
            <person name="Satou K."/>
            <person name="Teruya K."/>
            <person name="Shiroma A."/>
            <person name="Shimoji M."/>
            <person name="Hirano T."/>
            <person name="Itoh T."/>
            <person name="Kaga A."/>
            <person name="Tomooka N."/>
        </authorList>
    </citation>
    <scope>NUCLEOTIDE SEQUENCE [LARGE SCALE GENOMIC DNA]</scope>
    <source>
        <strain evidence="2">cv. Shumari</strain>
    </source>
</reference>
<organism evidence="1 2">
    <name type="scientific">Vigna angularis var. angularis</name>
    <dbReference type="NCBI Taxonomy" id="157739"/>
    <lineage>
        <taxon>Eukaryota</taxon>
        <taxon>Viridiplantae</taxon>
        <taxon>Streptophyta</taxon>
        <taxon>Embryophyta</taxon>
        <taxon>Tracheophyta</taxon>
        <taxon>Spermatophyta</taxon>
        <taxon>Magnoliopsida</taxon>
        <taxon>eudicotyledons</taxon>
        <taxon>Gunneridae</taxon>
        <taxon>Pentapetalae</taxon>
        <taxon>rosids</taxon>
        <taxon>fabids</taxon>
        <taxon>Fabales</taxon>
        <taxon>Fabaceae</taxon>
        <taxon>Papilionoideae</taxon>
        <taxon>50 kb inversion clade</taxon>
        <taxon>NPAAA clade</taxon>
        <taxon>indigoferoid/millettioid clade</taxon>
        <taxon>Phaseoleae</taxon>
        <taxon>Vigna</taxon>
    </lineage>
</organism>
<dbReference type="AlphaFoldDB" id="A0A0S3RM17"/>
<sequence length="80" mass="8649">MTLLLDVAAAAPCVLVQLLSVNQSQNEAPLLLGGGCTPQRLISTHKPNEITVCAHCNRMKNGIRLFSPTKMNQHPLSKSK</sequence>
<evidence type="ECO:0000313" key="1">
    <source>
        <dbReference type="EMBL" id="BAT81627.1"/>
    </source>
</evidence>
<name>A0A0S3RM17_PHAAN</name>
<evidence type="ECO:0000313" key="2">
    <source>
        <dbReference type="Proteomes" id="UP000291084"/>
    </source>
</evidence>
<keyword evidence="2" id="KW-1185">Reference proteome</keyword>
<accession>A0A0S3RM17</accession>
<proteinExistence type="predicted"/>
<dbReference type="EMBL" id="AP015036">
    <property type="protein sequence ID" value="BAT81627.1"/>
    <property type="molecule type" value="Genomic_DNA"/>
</dbReference>
<protein>
    <submittedName>
        <fullName evidence="1">Uncharacterized protein</fullName>
    </submittedName>
</protein>
<dbReference type="Proteomes" id="UP000291084">
    <property type="component" value="Chromosome 3"/>
</dbReference>
<gene>
    <name evidence="1" type="primary">Vigan.03G139500</name>
    <name evidence="1" type="ORF">VIGAN_03139500</name>
</gene>